<dbReference type="EMBL" id="JBHTKA010000015">
    <property type="protein sequence ID" value="MFD1003067.1"/>
    <property type="molecule type" value="Genomic_DNA"/>
</dbReference>
<proteinExistence type="inferred from homology"/>
<evidence type="ECO:0000256" key="3">
    <source>
        <dbReference type="ARBA" id="ARBA00023295"/>
    </source>
</evidence>
<dbReference type="Gene3D" id="3.20.20.80">
    <property type="entry name" value="Glycosidases"/>
    <property type="match status" value="1"/>
</dbReference>
<organism evidence="6 7">
    <name type="scientific">Ohtaekwangia kribbensis</name>
    <dbReference type="NCBI Taxonomy" id="688913"/>
    <lineage>
        <taxon>Bacteria</taxon>
        <taxon>Pseudomonadati</taxon>
        <taxon>Bacteroidota</taxon>
        <taxon>Cytophagia</taxon>
        <taxon>Cytophagales</taxon>
        <taxon>Fulvivirgaceae</taxon>
        <taxon>Ohtaekwangia</taxon>
    </lineage>
</organism>
<evidence type="ECO:0000313" key="6">
    <source>
        <dbReference type="EMBL" id="MFD1003067.1"/>
    </source>
</evidence>
<sequence length="400" mass="47181">MRLTFPEHFFFGTSTAATQIETAFEHDWQGISSRDGYLFDRTTDHELRVEEDVTIIASLAPNYRMSLMWSKLQREPFGNFDPETRQHYHSLLQQLKSRGVNIMMVLHHFTNPLWFAKRSGWEREENIALWVDFCKKVVDEYGEYISYWNTFNEPNVYASYGWITGFFPPFKINPLTAGKVVINMGKAHDIVYDYIKAKFPNQPIGISHNATVFSAENILGWFPARLSDWWFMDYVPSHFEKVDFFGMSYYGRIPHDPLPITYLETPHKIKELGRKHDDIWEYYPEGLRACLDRYWNKYKKPIIITENGVCDESDFLRLQAIQDYAEIIHKAIKDGIDIQGYYFWSTWDNFEWHLGPSMRFGLYECDLKTKNRMMKPSGALYASLAHSKKISIQKHKEVSV</sequence>
<dbReference type="InterPro" id="IPR018120">
    <property type="entry name" value="Glyco_hydro_1_AS"/>
</dbReference>
<dbReference type="PROSITE" id="PS00572">
    <property type="entry name" value="GLYCOSYL_HYDROL_F1_1"/>
    <property type="match status" value="1"/>
</dbReference>
<comment type="caution">
    <text evidence="6">The sequence shown here is derived from an EMBL/GenBank/DDBJ whole genome shotgun (WGS) entry which is preliminary data.</text>
</comment>
<dbReference type="RefSeq" id="WP_377585186.1">
    <property type="nucleotide sequence ID" value="NZ_JBHTKA010000015.1"/>
</dbReference>
<keyword evidence="2" id="KW-0378">Hydrolase</keyword>
<keyword evidence="7" id="KW-1185">Reference proteome</keyword>
<dbReference type="Pfam" id="PF00232">
    <property type="entry name" value="Glyco_hydro_1"/>
    <property type="match status" value="2"/>
</dbReference>
<accession>A0ABW3KAM3</accession>
<name>A0ABW3KAM3_9BACT</name>
<comment type="similarity">
    <text evidence="1 5">Belongs to the glycosyl hydrolase 1 family.</text>
</comment>
<dbReference type="PANTHER" id="PTHR10353:SF209">
    <property type="entry name" value="GALACTOLIPID GALACTOSYLTRANSFERASE SFR2, CHLOROPLASTIC"/>
    <property type="match status" value="1"/>
</dbReference>
<evidence type="ECO:0000256" key="4">
    <source>
        <dbReference type="PROSITE-ProRule" id="PRU10055"/>
    </source>
</evidence>
<keyword evidence="3" id="KW-0326">Glycosidase</keyword>
<protein>
    <submittedName>
        <fullName evidence="6">Family 1 glycosylhydrolase</fullName>
    </submittedName>
</protein>
<dbReference type="SUPFAM" id="SSF51445">
    <property type="entry name" value="(Trans)glycosidases"/>
    <property type="match status" value="1"/>
</dbReference>
<dbReference type="PRINTS" id="PR00131">
    <property type="entry name" value="GLHYDRLASE1"/>
</dbReference>
<gene>
    <name evidence="6" type="ORF">ACFQ21_27325</name>
</gene>
<dbReference type="InterPro" id="IPR017853">
    <property type="entry name" value="GH"/>
</dbReference>
<dbReference type="InterPro" id="IPR001360">
    <property type="entry name" value="Glyco_hydro_1"/>
</dbReference>
<dbReference type="PANTHER" id="PTHR10353">
    <property type="entry name" value="GLYCOSYL HYDROLASE"/>
    <property type="match status" value="1"/>
</dbReference>
<dbReference type="Proteomes" id="UP001597112">
    <property type="component" value="Unassembled WGS sequence"/>
</dbReference>
<reference evidence="7" key="1">
    <citation type="journal article" date="2019" name="Int. J. Syst. Evol. Microbiol.">
        <title>The Global Catalogue of Microorganisms (GCM) 10K type strain sequencing project: providing services to taxonomists for standard genome sequencing and annotation.</title>
        <authorList>
            <consortium name="The Broad Institute Genomics Platform"/>
            <consortium name="The Broad Institute Genome Sequencing Center for Infectious Disease"/>
            <person name="Wu L."/>
            <person name="Ma J."/>
        </authorList>
    </citation>
    <scope>NUCLEOTIDE SEQUENCE [LARGE SCALE GENOMIC DNA]</scope>
    <source>
        <strain evidence="7">CCUG 58938</strain>
    </source>
</reference>
<evidence type="ECO:0000256" key="5">
    <source>
        <dbReference type="RuleBase" id="RU003690"/>
    </source>
</evidence>
<evidence type="ECO:0000256" key="1">
    <source>
        <dbReference type="ARBA" id="ARBA00010838"/>
    </source>
</evidence>
<feature type="active site" description="Nucleophile" evidence="4">
    <location>
        <position position="306"/>
    </location>
</feature>
<evidence type="ECO:0000313" key="7">
    <source>
        <dbReference type="Proteomes" id="UP001597112"/>
    </source>
</evidence>
<evidence type="ECO:0000256" key="2">
    <source>
        <dbReference type="ARBA" id="ARBA00022801"/>
    </source>
</evidence>